<keyword evidence="1" id="KW-0812">Transmembrane</keyword>
<dbReference type="EMBL" id="JAKCXM010000113">
    <property type="protein sequence ID" value="KAJ0402000.1"/>
    <property type="molecule type" value="Genomic_DNA"/>
</dbReference>
<feature type="transmembrane region" description="Helical" evidence="1">
    <location>
        <begin position="290"/>
        <end position="308"/>
    </location>
</feature>
<reference evidence="2" key="1">
    <citation type="submission" date="2021-12" db="EMBL/GenBank/DDBJ databases">
        <title>Prjna785345.</title>
        <authorList>
            <person name="Rujirawat T."/>
            <person name="Krajaejun T."/>
        </authorList>
    </citation>
    <scope>NUCLEOTIDE SEQUENCE</scope>
    <source>
        <strain evidence="2">Pi057C3</strain>
    </source>
</reference>
<feature type="transmembrane region" description="Helical" evidence="1">
    <location>
        <begin position="188"/>
        <end position="207"/>
    </location>
</feature>
<evidence type="ECO:0000313" key="3">
    <source>
        <dbReference type="Proteomes" id="UP001209570"/>
    </source>
</evidence>
<evidence type="ECO:0000313" key="2">
    <source>
        <dbReference type="EMBL" id="KAJ0402000.1"/>
    </source>
</evidence>
<feature type="transmembrane region" description="Helical" evidence="1">
    <location>
        <begin position="154"/>
        <end position="176"/>
    </location>
</feature>
<evidence type="ECO:0000256" key="1">
    <source>
        <dbReference type="SAM" id="Phobius"/>
    </source>
</evidence>
<evidence type="ECO:0008006" key="4">
    <source>
        <dbReference type="Google" id="ProtNLM"/>
    </source>
</evidence>
<keyword evidence="1" id="KW-0472">Membrane</keyword>
<dbReference type="Proteomes" id="UP001209570">
    <property type="component" value="Unassembled WGS sequence"/>
</dbReference>
<feature type="transmembrane region" description="Helical" evidence="1">
    <location>
        <begin position="108"/>
        <end position="133"/>
    </location>
</feature>
<feature type="transmembrane region" description="Helical" evidence="1">
    <location>
        <begin position="75"/>
        <end position="96"/>
    </location>
</feature>
<gene>
    <name evidence="2" type="ORF">P43SY_006515</name>
</gene>
<organism evidence="2 3">
    <name type="scientific">Pythium insidiosum</name>
    <name type="common">Pythiosis disease agent</name>
    <dbReference type="NCBI Taxonomy" id="114742"/>
    <lineage>
        <taxon>Eukaryota</taxon>
        <taxon>Sar</taxon>
        <taxon>Stramenopiles</taxon>
        <taxon>Oomycota</taxon>
        <taxon>Peronosporomycetes</taxon>
        <taxon>Pythiales</taxon>
        <taxon>Pythiaceae</taxon>
        <taxon>Pythium</taxon>
    </lineage>
</organism>
<proteinExistence type="predicted"/>
<name>A0AAD5Q7G5_PYTIN</name>
<keyword evidence="1" id="KW-1133">Transmembrane helix</keyword>
<comment type="caution">
    <text evidence="2">The sequence shown here is derived from an EMBL/GenBank/DDBJ whole genome shotgun (WGS) entry which is preliminary data.</text>
</comment>
<dbReference type="AlphaFoldDB" id="A0AAD5Q7G5"/>
<accession>A0AAD5Q7G5</accession>
<keyword evidence="3" id="KW-1185">Reference proteome</keyword>
<feature type="transmembrane region" description="Helical" evidence="1">
    <location>
        <begin position="520"/>
        <end position="542"/>
    </location>
</feature>
<feature type="transmembrane region" description="Helical" evidence="1">
    <location>
        <begin position="258"/>
        <end position="278"/>
    </location>
</feature>
<sequence length="545" mass="61177">MPSSAVGPRGADALLASQRLDRRPHMQDLVRQAQPVGPSASHSAAELSSLTERLGRWRHWISTCLVVLLQLLRNVTLSLLCATLALWCCASGNVLSRRPVGQQQFVEFLSACVFWCGAFLASIIVSVQSSLLMTKSLIVFPERPIGFRSALWRVLRATFHMAVGFLAALVATVVVLDELTDGRARGVHLEYYASSVVGVCFISAVWIKTRRIYFDETVQGFERRQLQQARRLVAPDGAEPLQRLSSPRRRWWRQFVRIAVRAAPSAVSMAFAGLYVQTTSHRVLRTQQDLWLFGAASLAVKLVVQECIKTLMLRRHEDDIRTMFLAVGLPTVLIDTQIRVMLQLVQGASFSTEGAVAMALIEIVMRAAKVALLRLQLRRREQLVRRKVNDLRVVAARIQVSVRSRRKSSRSTQSTRVDVLNELQQWRQRSFRFHAAEVYADMGAEYIAIGCSTMILMVYGDHPRFELWQRDTHPAEAPSLGHHLSRALVQAVVELAVDGVASLLEVAQGIDFHELRRHSAYIAVTFVGIGIMNVHVTTVMFMKTH</sequence>
<protein>
    <recommendedName>
        <fullName evidence="4">Transmembrane protein</fullName>
    </recommendedName>
</protein>